<organism evidence="3 4">
    <name type="scientific">Mytilus coruscus</name>
    <name type="common">Sea mussel</name>
    <dbReference type="NCBI Taxonomy" id="42192"/>
    <lineage>
        <taxon>Eukaryota</taxon>
        <taxon>Metazoa</taxon>
        <taxon>Spiralia</taxon>
        <taxon>Lophotrochozoa</taxon>
        <taxon>Mollusca</taxon>
        <taxon>Bivalvia</taxon>
        <taxon>Autobranchia</taxon>
        <taxon>Pteriomorphia</taxon>
        <taxon>Mytilida</taxon>
        <taxon>Mytiloidea</taxon>
        <taxon>Mytilidae</taxon>
        <taxon>Mytilinae</taxon>
        <taxon>Mytilus</taxon>
    </lineage>
</organism>
<evidence type="ECO:0000313" key="4">
    <source>
        <dbReference type="Proteomes" id="UP000507470"/>
    </source>
</evidence>
<evidence type="ECO:0000313" key="3">
    <source>
        <dbReference type="EMBL" id="CAC5399175.1"/>
    </source>
</evidence>
<protein>
    <recommendedName>
        <fullName evidence="5">Farnesoic acid O-methyl transferase domain-containing protein</fullName>
    </recommendedName>
</protein>
<proteinExistence type="predicted"/>
<dbReference type="OrthoDB" id="2142040at2759"/>
<dbReference type="Pfam" id="PF12248">
    <property type="entry name" value="Methyltransf_FA"/>
    <property type="match status" value="1"/>
</dbReference>
<dbReference type="EMBL" id="CACVKT020005973">
    <property type="protein sequence ID" value="CAC5399175.1"/>
    <property type="molecule type" value="Genomic_DNA"/>
</dbReference>
<evidence type="ECO:0000259" key="2">
    <source>
        <dbReference type="Pfam" id="PF12248"/>
    </source>
</evidence>
<feature type="domain" description="Apple" evidence="1">
    <location>
        <begin position="255"/>
        <end position="296"/>
    </location>
</feature>
<dbReference type="AlphaFoldDB" id="A0A6J8CTG6"/>
<feature type="domain" description="Farnesoic acid O-methyl transferase" evidence="2">
    <location>
        <begin position="116"/>
        <end position="233"/>
    </location>
</feature>
<sequence>MLFKSDRPNYDIPSLRDPDQNFNLAYEGTEKSEIVNKYFCSISNLNDASQDLPEFEDRCFFHKLLLVNNSRCNLLNEIWITTPDDGNNHAWTPDVFYYYTNVADYGLSIAQTKEMEMRFRVISSCQAICAHAFVLLSAARDLISQDYYELYLGCDNSEVQLRKYKTQILAQIYNYNVSCTEYRRMVLTWTVKGHILLETSDGDTVIEWTDSSPIPVTGVGIKTGFGNSGLWAITITGLFTGYYCGKLGTYGNMAVLQTVTTVSAIQCTTRCSSNDNCLGINFSDTTKECKLVKSNQPINIGPALDSRIFVKCLNDKQLCLACLN</sequence>
<evidence type="ECO:0000259" key="1">
    <source>
        <dbReference type="Pfam" id="PF00024"/>
    </source>
</evidence>
<keyword evidence="4" id="KW-1185">Reference proteome</keyword>
<evidence type="ECO:0008006" key="5">
    <source>
        <dbReference type="Google" id="ProtNLM"/>
    </source>
</evidence>
<dbReference type="InterPro" id="IPR022041">
    <property type="entry name" value="Methyltransf_FA"/>
</dbReference>
<name>A0A6J8CTG6_MYTCO</name>
<accession>A0A6J8CTG6</accession>
<gene>
    <name evidence="3" type="ORF">MCOR_33460</name>
</gene>
<dbReference type="InterPro" id="IPR003609">
    <property type="entry name" value="Pan_app"/>
</dbReference>
<dbReference type="Pfam" id="PF00024">
    <property type="entry name" value="PAN_1"/>
    <property type="match status" value="1"/>
</dbReference>
<dbReference type="Proteomes" id="UP000507470">
    <property type="component" value="Unassembled WGS sequence"/>
</dbReference>
<dbReference type="Gene3D" id="3.50.4.10">
    <property type="entry name" value="Hepatocyte Growth Factor"/>
    <property type="match status" value="1"/>
</dbReference>
<reference evidence="3 4" key="1">
    <citation type="submission" date="2020-06" db="EMBL/GenBank/DDBJ databases">
        <authorList>
            <person name="Li R."/>
            <person name="Bekaert M."/>
        </authorList>
    </citation>
    <scope>NUCLEOTIDE SEQUENCE [LARGE SCALE GENOMIC DNA]</scope>
    <source>
        <strain evidence="4">wild</strain>
    </source>
</reference>